<accession>C6X7B4</accession>
<sequence length="256" mass="28507" precursor="true">MTETLFGGLLLAALLFFVSRRLGLPNFWAGILSGALPFLLYLAYSQQHWTGGDVLAIHFAVYLANAGLLMVFGGMQQKKQKLHWAPRLIIGFFIGLVVLNAVLLSISSRGLPDSISNLFLPHPANETVHTAFPGLIPHDRNKLYEPHLARLDQQRHLGWKIGIEGWDTMRSKTPSTITLKLDDAQGAGIAGAEVTMGLWRMANSRDDQKFTLSEVSPGVYQTTMTLNDSGRWILDLYIQHGEDTYIKQQTLYIDGD</sequence>
<dbReference type="InterPro" id="IPR008620">
    <property type="entry name" value="FixH"/>
</dbReference>
<reference evidence="3" key="1">
    <citation type="submission" date="2009-07" db="EMBL/GenBank/DDBJ databases">
        <title>Complete sequence of chromosome of Methylovorus sp. SIP3-4.</title>
        <authorList>
            <person name="Lucas S."/>
            <person name="Copeland A."/>
            <person name="Lapidus A."/>
            <person name="Glavina del Rio T."/>
            <person name="Tice H."/>
            <person name="Bruce D."/>
            <person name="Goodwin L."/>
            <person name="Pitluck S."/>
            <person name="Clum A."/>
            <person name="Larimer F."/>
            <person name="Land M."/>
            <person name="Hauser L."/>
            <person name="Kyrpides N."/>
            <person name="Mikhailova N."/>
            <person name="Kayluzhnaya M."/>
            <person name="Chistoserdova L."/>
        </authorList>
    </citation>
    <scope>NUCLEOTIDE SEQUENCE [LARGE SCALE GENOMIC DNA]</scope>
    <source>
        <strain evidence="3">SIP3-4</strain>
    </source>
</reference>
<keyword evidence="1" id="KW-1133">Transmembrane helix</keyword>
<keyword evidence="3" id="KW-1185">Reference proteome</keyword>
<dbReference type="InterPro" id="IPR013783">
    <property type="entry name" value="Ig-like_fold"/>
</dbReference>
<keyword evidence="1" id="KW-0812">Transmembrane</keyword>
<feature type="transmembrane region" description="Helical" evidence="1">
    <location>
        <begin position="84"/>
        <end position="106"/>
    </location>
</feature>
<evidence type="ECO:0000313" key="3">
    <source>
        <dbReference type="Proteomes" id="UP000002743"/>
    </source>
</evidence>
<proteinExistence type="predicted"/>
<dbReference type="HOGENOM" id="CLU_091637_0_0_4"/>
<dbReference type="KEGG" id="mei:Msip34_2137"/>
<organism evidence="2 3">
    <name type="scientific">Methylovorus glucosotrophus (strain SIP3-4)</name>
    <dbReference type="NCBI Taxonomy" id="582744"/>
    <lineage>
        <taxon>Bacteria</taxon>
        <taxon>Pseudomonadati</taxon>
        <taxon>Pseudomonadota</taxon>
        <taxon>Betaproteobacteria</taxon>
        <taxon>Nitrosomonadales</taxon>
        <taxon>Methylophilaceae</taxon>
        <taxon>Methylovorus</taxon>
    </lineage>
</organism>
<gene>
    <name evidence="2" type="ordered locus">Msip34_2137</name>
</gene>
<dbReference type="Pfam" id="PF05751">
    <property type="entry name" value="FixH"/>
    <property type="match status" value="1"/>
</dbReference>
<evidence type="ECO:0000313" key="2">
    <source>
        <dbReference type="EMBL" id="ACT51379.1"/>
    </source>
</evidence>
<feature type="transmembrane region" description="Helical" evidence="1">
    <location>
        <begin position="54"/>
        <end position="72"/>
    </location>
</feature>
<dbReference type="STRING" id="582744.Msip34_2137"/>
<keyword evidence="1" id="KW-0472">Membrane</keyword>
<dbReference type="eggNOG" id="COG5456">
    <property type="taxonomic scope" value="Bacteria"/>
</dbReference>
<dbReference type="AlphaFoldDB" id="C6X7B4"/>
<reference evidence="2 3" key="2">
    <citation type="journal article" date="2011" name="J. Bacteriol.">
        <title>Genomes of three methylotrophs from a single niche uncover genetic and metabolic divergence of Methylophilaceae.</title>
        <authorList>
            <person name="Lapidus A."/>
            <person name="Clum A."/>
            <person name="Labutti K."/>
            <person name="Kaluzhnaya M.G."/>
            <person name="Lim S."/>
            <person name="Beck D.A."/>
            <person name="Glavina Del Rio T."/>
            <person name="Nolan M."/>
            <person name="Mavromatis K."/>
            <person name="Huntemann M."/>
            <person name="Lucas S."/>
            <person name="Lidstrom M.E."/>
            <person name="Ivanova N."/>
            <person name="Chistoserdova L."/>
        </authorList>
    </citation>
    <scope>NUCLEOTIDE SEQUENCE [LARGE SCALE GENOMIC DNA]</scope>
    <source>
        <strain evidence="2 3">SIP3-4</strain>
    </source>
</reference>
<evidence type="ECO:0000256" key="1">
    <source>
        <dbReference type="SAM" id="Phobius"/>
    </source>
</evidence>
<protein>
    <submittedName>
        <fullName evidence="2">FixH family protein</fullName>
    </submittedName>
</protein>
<name>C6X7B4_METGS</name>
<dbReference type="Proteomes" id="UP000002743">
    <property type="component" value="Chromosome"/>
</dbReference>
<dbReference type="EMBL" id="CP001674">
    <property type="protein sequence ID" value="ACT51379.1"/>
    <property type="molecule type" value="Genomic_DNA"/>
</dbReference>
<dbReference type="Gene3D" id="2.60.40.10">
    <property type="entry name" value="Immunoglobulins"/>
    <property type="match status" value="1"/>
</dbReference>